<proteinExistence type="predicted"/>
<dbReference type="Pfam" id="PF03067">
    <property type="entry name" value="LPMO_10"/>
    <property type="match status" value="1"/>
</dbReference>
<dbReference type="AlphaFoldDB" id="A0A3M7RKI3"/>
<dbReference type="EMBL" id="REGN01003168">
    <property type="protein sequence ID" value="RNA24083.1"/>
    <property type="molecule type" value="Genomic_DNA"/>
</dbReference>
<sequence>MIFKPLYSVVLFGILISACFSIDQKLLENEKKDVEEFIKTVLMSNRQANVCCKIDPPSIPIFSSDGHLLHYQQSPCPVQYKTCCKGFISILGYCLALDTATEMLPTWQQLADSQGISLTEAIQLSGFLAIDIECHGLLLDPPARSSAWREDDKKFPKYYQDNQMFCGGFDTQWRKNKGRCGICGEDWSGPKLFENGGKYYRGFKVRTYKENDEIQVKSEITANHEGFIEYRICNVDKISKGEATQKCLNKIVLKDKYGRSRFRVLPNFVGVITNKLVLPKSLTCNHCVMQWRYHTANSWNVDRYSGRSCKGCGPQEEFYGCADVEILKSTQSKKKFGREPSDSDSSQEKPNDSQLLIDLLNEFIKLKEQKDNEENSETKRKVESSDEISAYVDLPEVYQKRKTIIFPDQPVPSEEFAKKDTMTLNGNLEIFEESDIKTGDPVDDENDTPQATREIGEKPNSLVFPDEPRPSEEFFKRGIVNFGEFLSEEEKNNVYPDEARPSDELVNREEEHVGVPLQGQAERENLKAQKLGKDLFYKAIKEIFKRKMAEMKHKIK</sequence>
<dbReference type="STRING" id="10195.A0A3M7RKI3"/>
<feature type="compositionally biased region" description="Basic and acidic residues" evidence="1">
    <location>
        <begin position="337"/>
        <end position="351"/>
    </location>
</feature>
<reference evidence="4 5" key="1">
    <citation type="journal article" date="2018" name="Sci. Rep.">
        <title>Genomic signatures of local adaptation to the degree of environmental predictability in rotifers.</title>
        <authorList>
            <person name="Franch-Gras L."/>
            <person name="Hahn C."/>
            <person name="Garcia-Roger E.M."/>
            <person name="Carmona M.J."/>
            <person name="Serra M."/>
            <person name="Gomez A."/>
        </authorList>
    </citation>
    <scope>NUCLEOTIDE SEQUENCE [LARGE SCALE GENOMIC DNA]</scope>
    <source>
        <strain evidence="4">HYR1</strain>
    </source>
</reference>
<feature type="signal peptide" evidence="2">
    <location>
        <begin position="1"/>
        <end position="21"/>
    </location>
</feature>
<feature type="region of interest" description="Disordered" evidence="1">
    <location>
        <begin position="490"/>
        <end position="517"/>
    </location>
</feature>
<feature type="region of interest" description="Disordered" evidence="1">
    <location>
        <begin position="333"/>
        <end position="352"/>
    </location>
</feature>
<keyword evidence="2" id="KW-0732">Signal</keyword>
<comment type="caution">
    <text evidence="4">The sequence shown here is derived from an EMBL/GenBank/DDBJ whole genome shotgun (WGS) entry which is preliminary data.</text>
</comment>
<gene>
    <name evidence="4" type="ORF">BpHYR1_008907</name>
</gene>
<keyword evidence="5" id="KW-1185">Reference proteome</keyword>
<feature type="compositionally biased region" description="Basic and acidic residues" evidence="1">
    <location>
        <begin position="490"/>
        <end position="513"/>
    </location>
</feature>
<dbReference type="Proteomes" id="UP000276133">
    <property type="component" value="Unassembled WGS sequence"/>
</dbReference>
<organism evidence="4 5">
    <name type="scientific">Brachionus plicatilis</name>
    <name type="common">Marine rotifer</name>
    <name type="synonym">Brachionus muelleri</name>
    <dbReference type="NCBI Taxonomy" id="10195"/>
    <lineage>
        <taxon>Eukaryota</taxon>
        <taxon>Metazoa</taxon>
        <taxon>Spiralia</taxon>
        <taxon>Gnathifera</taxon>
        <taxon>Rotifera</taxon>
        <taxon>Eurotatoria</taxon>
        <taxon>Monogononta</taxon>
        <taxon>Pseudotrocha</taxon>
        <taxon>Ploima</taxon>
        <taxon>Brachionidae</taxon>
        <taxon>Brachionus</taxon>
    </lineage>
</organism>
<accession>A0A3M7RKI3</accession>
<evidence type="ECO:0000313" key="5">
    <source>
        <dbReference type="Proteomes" id="UP000276133"/>
    </source>
</evidence>
<feature type="region of interest" description="Disordered" evidence="1">
    <location>
        <begin position="433"/>
        <end position="470"/>
    </location>
</feature>
<evidence type="ECO:0000256" key="1">
    <source>
        <dbReference type="SAM" id="MobiDB-lite"/>
    </source>
</evidence>
<protein>
    <submittedName>
        <fullName evidence="4">Flocculation FLO10-like</fullName>
    </submittedName>
</protein>
<feature type="domain" description="Chitin-binding type-4" evidence="3">
    <location>
        <begin position="135"/>
        <end position="324"/>
    </location>
</feature>
<evidence type="ECO:0000313" key="4">
    <source>
        <dbReference type="EMBL" id="RNA24083.1"/>
    </source>
</evidence>
<evidence type="ECO:0000256" key="2">
    <source>
        <dbReference type="SAM" id="SignalP"/>
    </source>
</evidence>
<feature type="chain" id="PRO_5017924768" evidence="2">
    <location>
        <begin position="22"/>
        <end position="556"/>
    </location>
</feature>
<dbReference type="InterPro" id="IPR004302">
    <property type="entry name" value="Cellulose/chitin-bd_N"/>
</dbReference>
<dbReference type="OrthoDB" id="64893at2759"/>
<name>A0A3M7RKI3_BRAPC</name>
<evidence type="ECO:0000259" key="3">
    <source>
        <dbReference type="Pfam" id="PF03067"/>
    </source>
</evidence>
<dbReference type="PROSITE" id="PS51257">
    <property type="entry name" value="PROKAR_LIPOPROTEIN"/>
    <property type="match status" value="1"/>
</dbReference>